<feature type="transmembrane region" description="Helical" evidence="7">
    <location>
        <begin position="42"/>
        <end position="68"/>
    </location>
</feature>
<dbReference type="GO" id="GO:0016020">
    <property type="term" value="C:membrane"/>
    <property type="evidence" value="ECO:0007669"/>
    <property type="project" value="UniProtKB-SubCell"/>
</dbReference>
<keyword evidence="3 7" id="KW-0812">Transmembrane</keyword>
<dbReference type="PANTHER" id="PTHR43731">
    <property type="entry name" value="RHOMBOID PROTEASE"/>
    <property type="match status" value="1"/>
</dbReference>
<sequence>MTPVTYLLLGINIVVFGLQLQDPQSLLPGYALWPLGSGFAPWQIITCAFLHGSVGHLAANMFGLWMFGRDVEREIGSARFVNLYMASVVTASLAQLAVTSAAAEAQPTVGASGGLFGVLGAFALLFPSRRVMLIFFPVPLPAPVFVTLYALFELYTGVTGTINGVAHFAHLGGLVGGLALAWYWKARRT</sequence>
<comment type="subcellular location">
    <subcellularLocation>
        <location evidence="1">Membrane</location>
        <topology evidence="1">Multi-pass membrane protein</topology>
    </subcellularLocation>
</comment>
<dbReference type="STRING" id="1172194.WQQ_40890"/>
<keyword evidence="4" id="KW-0378">Hydrolase</keyword>
<dbReference type="AlphaFoldDB" id="I7Z783"/>
<keyword evidence="6 7" id="KW-0472">Membrane</keyword>
<evidence type="ECO:0000313" key="9">
    <source>
        <dbReference type="EMBL" id="EIT67654.1"/>
    </source>
</evidence>
<evidence type="ECO:0000256" key="3">
    <source>
        <dbReference type="ARBA" id="ARBA00022692"/>
    </source>
</evidence>
<dbReference type="EMBL" id="AKGD01000004">
    <property type="protein sequence ID" value="EIT67654.1"/>
    <property type="molecule type" value="Genomic_DNA"/>
</dbReference>
<evidence type="ECO:0000313" key="10">
    <source>
        <dbReference type="Proteomes" id="UP000003704"/>
    </source>
</evidence>
<keyword evidence="5 7" id="KW-1133">Transmembrane helix</keyword>
<dbReference type="InterPro" id="IPR050925">
    <property type="entry name" value="Rhomboid_protease_S54"/>
</dbReference>
<organism evidence="9 10">
    <name type="scientific">Hydrocarboniphaga effusa AP103</name>
    <dbReference type="NCBI Taxonomy" id="1172194"/>
    <lineage>
        <taxon>Bacteria</taxon>
        <taxon>Pseudomonadati</taxon>
        <taxon>Pseudomonadota</taxon>
        <taxon>Gammaproteobacteria</taxon>
        <taxon>Nevskiales</taxon>
        <taxon>Nevskiaceae</taxon>
        <taxon>Hydrocarboniphaga</taxon>
    </lineage>
</organism>
<feature type="domain" description="Peptidase S54 rhomboid" evidence="8">
    <location>
        <begin position="41"/>
        <end position="183"/>
    </location>
</feature>
<evidence type="ECO:0000256" key="4">
    <source>
        <dbReference type="ARBA" id="ARBA00022801"/>
    </source>
</evidence>
<dbReference type="Pfam" id="PF01694">
    <property type="entry name" value="Rhomboid"/>
    <property type="match status" value="1"/>
</dbReference>
<evidence type="ECO:0000256" key="1">
    <source>
        <dbReference type="ARBA" id="ARBA00004141"/>
    </source>
</evidence>
<comment type="caution">
    <text evidence="9">The sequence shown here is derived from an EMBL/GenBank/DDBJ whole genome shotgun (WGS) entry which is preliminary data.</text>
</comment>
<name>I7Z783_9GAMM</name>
<dbReference type="Gene3D" id="1.20.1540.10">
    <property type="entry name" value="Rhomboid-like"/>
    <property type="match status" value="1"/>
</dbReference>
<dbReference type="Proteomes" id="UP000003704">
    <property type="component" value="Unassembled WGS sequence"/>
</dbReference>
<dbReference type="SUPFAM" id="SSF144091">
    <property type="entry name" value="Rhomboid-like"/>
    <property type="match status" value="1"/>
</dbReference>
<dbReference type="InterPro" id="IPR035952">
    <property type="entry name" value="Rhomboid-like_sf"/>
</dbReference>
<evidence type="ECO:0000256" key="7">
    <source>
        <dbReference type="SAM" id="Phobius"/>
    </source>
</evidence>
<gene>
    <name evidence="9" type="ORF">WQQ_40890</name>
</gene>
<evidence type="ECO:0000256" key="5">
    <source>
        <dbReference type="ARBA" id="ARBA00022989"/>
    </source>
</evidence>
<dbReference type="InterPro" id="IPR022764">
    <property type="entry name" value="Peptidase_S54_rhomboid_dom"/>
</dbReference>
<dbReference type="GO" id="GO:0004252">
    <property type="term" value="F:serine-type endopeptidase activity"/>
    <property type="evidence" value="ECO:0007669"/>
    <property type="project" value="InterPro"/>
</dbReference>
<feature type="transmembrane region" description="Helical" evidence="7">
    <location>
        <begin position="164"/>
        <end position="184"/>
    </location>
</feature>
<evidence type="ECO:0000256" key="2">
    <source>
        <dbReference type="ARBA" id="ARBA00009045"/>
    </source>
</evidence>
<dbReference type="OrthoDB" id="9814037at2"/>
<reference evidence="9 10" key="1">
    <citation type="journal article" date="2012" name="J. Bacteriol.">
        <title>Genome Sequence of n-Alkane-Degrading Hydrocarboniphaga effusa Strain AP103T (ATCC BAA-332T).</title>
        <authorList>
            <person name="Chang H.K."/>
            <person name="Zylstra G.J."/>
            <person name="Chae J.C."/>
        </authorList>
    </citation>
    <scope>NUCLEOTIDE SEQUENCE [LARGE SCALE GENOMIC DNA]</scope>
    <source>
        <strain evidence="9 10">AP103</strain>
    </source>
</reference>
<accession>I7Z783</accession>
<proteinExistence type="inferred from homology"/>
<dbReference type="RefSeq" id="WP_007187024.1">
    <property type="nucleotide sequence ID" value="NZ_AKGD01000004.1"/>
</dbReference>
<feature type="transmembrane region" description="Helical" evidence="7">
    <location>
        <begin position="80"/>
        <end position="103"/>
    </location>
</feature>
<evidence type="ECO:0000256" key="6">
    <source>
        <dbReference type="ARBA" id="ARBA00023136"/>
    </source>
</evidence>
<feature type="transmembrane region" description="Helical" evidence="7">
    <location>
        <begin position="109"/>
        <end position="126"/>
    </location>
</feature>
<feature type="transmembrane region" description="Helical" evidence="7">
    <location>
        <begin position="133"/>
        <end position="152"/>
    </location>
</feature>
<comment type="similarity">
    <text evidence="2">Belongs to the peptidase S54 family.</text>
</comment>
<keyword evidence="10" id="KW-1185">Reference proteome</keyword>
<protein>
    <recommendedName>
        <fullName evidence="8">Peptidase S54 rhomboid domain-containing protein</fullName>
    </recommendedName>
</protein>
<dbReference type="PANTHER" id="PTHR43731:SF14">
    <property type="entry name" value="PRESENILIN-ASSOCIATED RHOMBOID-LIKE PROTEIN, MITOCHONDRIAL"/>
    <property type="match status" value="1"/>
</dbReference>
<evidence type="ECO:0000259" key="8">
    <source>
        <dbReference type="Pfam" id="PF01694"/>
    </source>
</evidence>